<reference evidence="1 2" key="2">
    <citation type="journal article" date="2022" name="Mol. Ecol. Resour.">
        <title>The genomes of chicory, endive, great burdock and yacon provide insights into Asteraceae paleo-polyploidization history and plant inulin production.</title>
        <authorList>
            <person name="Fan W."/>
            <person name="Wang S."/>
            <person name="Wang H."/>
            <person name="Wang A."/>
            <person name="Jiang F."/>
            <person name="Liu H."/>
            <person name="Zhao H."/>
            <person name="Xu D."/>
            <person name="Zhang Y."/>
        </authorList>
    </citation>
    <scope>NUCLEOTIDE SEQUENCE [LARGE SCALE GENOMIC DNA]</scope>
    <source>
        <strain evidence="2">cv. Yunnan</strain>
        <tissue evidence="1">Leaves</tissue>
    </source>
</reference>
<keyword evidence="2" id="KW-1185">Reference proteome</keyword>
<comment type="caution">
    <text evidence="1">The sequence shown here is derived from an EMBL/GenBank/DDBJ whole genome shotgun (WGS) entry which is preliminary data.</text>
</comment>
<dbReference type="Proteomes" id="UP001056120">
    <property type="component" value="Linkage Group LG24"/>
</dbReference>
<sequence>MVGGERPWQEIRRRKAEKTPGYDKRWKRKEDPRETSFYVANLPNGTMSMDLAKCFESFGRVVDTYVAAKRDKAGGLFGFIRFSSVEDKWEMERSLACVNLNNARLVVNVAKFDRDGKPCSMEKVKVPHPNVPNPPPRFQGHRSAAPIKENSSYKDALLRNHVVMEASVPDDAVFDVVQWYDKSVIGKMIDFNQLVYLHQSIKLIGDKISRLKYLGGFWDQSYMCRFQEEDSDWCPGWINKPEKKPICSDHLDLPAEERCMSLEKEEAMQPEKFEESQPAGNDNDEQLNSHGEFNPACMGNRLYRENGSKGENFSNSNIFWFKSNNNSGESGHPSPTSPNVSEVAQRIKSMVGLAPRKRPRTDSLDSDPYDIDRFIGDPHLLVNSSWPCIITGNCKPPPPPILDLNSHLNTSQSEGSGEHIPDTWDRLDSDPILDSDSRIYAEIEATIHMGNELGINLANFEDMVRMGALDHDG</sequence>
<dbReference type="EMBL" id="CM042041">
    <property type="protein sequence ID" value="KAI3712306.1"/>
    <property type="molecule type" value="Genomic_DNA"/>
</dbReference>
<accession>A0ACB9ARE6</accession>
<reference evidence="2" key="1">
    <citation type="journal article" date="2022" name="Mol. Ecol. Resour.">
        <title>The genomes of chicory, endive, great burdock and yacon provide insights into Asteraceae palaeo-polyploidization history and plant inulin production.</title>
        <authorList>
            <person name="Fan W."/>
            <person name="Wang S."/>
            <person name="Wang H."/>
            <person name="Wang A."/>
            <person name="Jiang F."/>
            <person name="Liu H."/>
            <person name="Zhao H."/>
            <person name="Xu D."/>
            <person name="Zhang Y."/>
        </authorList>
    </citation>
    <scope>NUCLEOTIDE SEQUENCE [LARGE SCALE GENOMIC DNA]</scope>
    <source>
        <strain evidence="2">cv. Yunnan</strain>
    </source>
</reference>
<proteinExistence type="predicted"/>
<gene>
    <name evidence="1" type="ORF">L1987_70857</name>
</gene>
<evidence type="ECO:0000313" key="2">
    <source>
        <dbReference type="Proteomes" id="UP001056120"/>
    </source>
</evidence>
<organism evidence="1 2">
    <name type="scientific">Smallanthus sonchifolius</name>
    <dbReference type="NCBI Taxonomy" id="185202"/>
    <lineage>
        <taxon>Eukaryota</taxon>
        <taxon>Viridiplantae</taxon>
        <taxon>Streptophyta</taxon>
        <taxon>Embryophyta</taxon>
        <taxon>Tracheophyta</taxon>
        <taxon>Spermatophyta</taxon>
        <taxon>Magnoliopsida</taxon>
        <taxon>eudicotyledons</taxon>
        <taxon>Gunneridae</taxon>
        <taxon>Pentapetalae</taxon>
        <taxon>asterids</taxon>
        <taxon>campanulids</taxon>
        <taxon>Asterales</taxon>
        <taxon>Asteraceae</taxon>
        <taxon>Asteroideae</taxon>
        <taxon>Heliantheae alliance</taxon>
        <taxon>Millerieae</taxon>
        <taxon>Smallanthus</taxon>
    </lineage>
</organism>
<name>A0ACB9ARE6_9ASTR</name>
<evidence type="ECO:0000313" key="1">
    <source>
        <dbReference type="EMBL" id="KAI3712306.1"/>
    </source>
</evidence>
<protein>
    <submittedName>
        <fullName evidence="1">Uncharacterized protein</fullName>
    </submittedName>
</protein>